<dbReference type="EMBL" id="LKLP01000093">
    <property type="protein sequence ID" value="KSU07176.1"/>
    <property type="molecule type" value="Genomic_DNA"/>
</dbReference>
<evidence type="ECO:0000313" key="1">
    <source>
        <dbReference type="EMBL" id="KSU07176.1"/>
    </source>
</evidence>
<organism evidence="1 2">
    <name type="scientific">Lactococcus lactis subsp. lactis</name>
    <name type="common">Streptococcus lactis</name>
    <dbReference type="NCBI Taxonomy" id="1360"/>
    <lineage>
        <taxon>Bacteria</taxon>
        <taxon>Bacillati</taxon>
        <taxon>Bacillota</taxon>
        <taxon>Bacilli</taxon>
        <taxon>Lactobacillales</taxon>
        <taxon>Streptococcaceae</taxon>
        <taxon>Lactococcus</taxon>
    </lineage>
</organism>
<reference evidence="2" key="1">
    <citation type="submission" date="2015-10" db="EMBL/GenBank/DDBJ databases">
        <title>Draft Genome Sequences of 11 Lactococcus lactis subspecies cremoris strains.</title>
        <authorList>
            <person name="Wels M."/>
            <person name="Backus L."/>
            <person name="Boekhorst J."/>
            <person name="Dijkstra A."/>
            <person name="Beerthuizen M."/>
            <person name="Kelly W."/>
            <person name="Siezen R."/>
            <person name="Bachmann H."/>
            <person name="Van Hijum S."/>
        </authorList>
    </citation>
    <scope>NUCLEOTIDE SEQUENCE [LARGE SCALE GENOMIC DNA]</scope>
    <source>
        <strain evidence="2">LMG8520</strain>
    </source>
</reference>
<proteinExistence type="predicted"/>
<name>A0A0V8D143_LACLL</name>
<evidence type="ECO:0000313" key="2">
    <source>
        <dbReference type="Proteomes" id="UP000054230"/>
    </source>
</evidence>
<comment type="caution">
    <text evidence="1">The sequence shown here is derived from an EMBL/GenBank/DDBJ whole genome shotgun (WGS) entry which is preliminary data.</text>
</comment>
<accession>A0A0V8D143</accession>
<dbReference type="RefSeq" id="WP_058210156.1">
    <property type="nucleotide sequence ID" value="NZ_LKLP01000093.1"/>
</dbReference>
<dbReference type="PATRIC" id="fig|1360.106.peg.2512"/>
<dbReference type="AlphaFoldDB" id="A0A0V8D143"/>
<dbReference type="Proteomes" id="UP000054230">
    <property type="component" value="Unassembled WGS sequence"/>
</dbReference>
<gene>
    <name evidence="1" type="ORF">LMG8520_1953</name>
</gene>
<sequence>MDEKEIEEKIAELKQKKKKIQEKKFTKLGKEIAKEFNLKTDEDFSNFTKKLKMKLESSIIKKLEPQKVQVNPEIYQTKMDNWSGNNNQN</sequence>
<protein>
    <submittedName>
        <fullName evidence="1">Uncharacterized protein</fullName>
    </submittedName>
</protein>